<accession>A0ACB9Y1N8</accession>
<gene>
    <name evidence="1" type="ORF">MKS88_005247</name>
</gene>
<comment type="caution">
    <text evidence="1">The sequence shown here is derived from an EMBL/GenBank/DDBJ whole genome shotgun (WGS) entry which is preliminary data.</text>
</comment>
<keyword evidence="2" id="KW-1185">Reference proteome</keyword>
<reference evidence="1" key="1">
    <citation type="submission" date="2022-06" db="EMBL/GenBank/DDBJ databases">
        <title>The First Complete Genome of the Simian Malaria Parasite Plasmodium brasilianum.</title>
        <authorList>
            <person name="Bajic M."/>
            <person name="Ravishankar S."/>
        </authorList>
    </citation>
    <scope>NUCLEOTIDE SEQUENCE</scope>
    <source>
        <strain evidence="1">Bolivian I</strain>
    </source>
</reference>
<dbReference type="Proteomes" id="UP001056978">
    <property type="component" value="Chromosome 14"/>
</dbReference>
<name>A0ACB9Y1N8_PLABR</name>
<sequence>MDQDNLDISNIKKWFYENVKNVKIYSENEMMEANCTFDNITNEGEELEKSINNNMNHKDNIKYYDIKRKQNCNKYVKSYKLIKTCDIQDKSNSIKNIYDLNRDSNILLKVEDVERIKKNIALLMLNKETEILSMKKYVHYSDILGKEHCNGEAVQSLKDLKNNIKKFREILNNIQNSIKLFKRNHLGNNKSTANITTLIINEKELQEEIHKLLTGLSTNVERI</sequence>
<protein>
    <submittedName>
        <fullName evidence="1">Uncharacterized protein</fullName>
    </submittedName>
</protein>
<organism evidence="1 2">
    <name type="scientific">Plasmodium brasilianum</name>
    <dbReference type="NCBI Taxonomy" id="5824"/>
    <lineage>
        <taxon>Eukaryota</taxon>
        <taxon>Sar</taxon>
        <taxon>Alveolata</taxon>
        <taxon>Apicomplexa</taxon>
        <taxon>Aconoidasida</taxon>
        <taxon>Haemosporida</taxon>
        <taxon>Plasmodiidae</taxon>
        <taxon>Plasmodium</taxon>
        <taxon>Plasmodium (Plasmodium)</taxon>
    </lineage>
</organism>
<evidence type="ECO:0000313" key="1">
    <source>
        <dbReference type="EMBL" id="KAI4834573.1"/>
    </source>
</evidence>
<proteinExistence type="predicted"/>
<evidence type="ECO:0000313" key="2">
    <source>
        <dbReference type="Proteomes" id="UP001056978"/>
    </source>
</evidence>
<dbReference type="EMBL" id="CM043782">
    <property type="protein sequence ID" value="KAI4834573.1"/>
    <property type="molecule type" value="Genomic_DNA"/>
</dbReference>